<feature type="region of interest" description="Disordered" evidence="1">
    <location>
        <begin position="1"/>
        <end position="24"/>
    </location>
</feature>
<dbReference type="InterPro" id="IPR021215">
    <property type="entry name" value="DUF2752"/>
</dbReference>
<dbReference type="Pfam" id="PF10825">
    <property type="entry name" value="DUF2752"/>
    <property type="match status" value="1"/>
</dbReference>
<keyword evidence="2" id="KW-0472">Membrane</keyword>
<dbReference type="EMBL" id="SUMB01000015">
    <property type="protein sequence ID" value="TJZ42832.1"/>
    <property type="molecule type" value="Genomic_DNA"/>
</dbReference>
<dbReference type="Proteomes" id="UP000308697">
    <property type="component" value="Unassembled WGS sequence"/>
</dbReference>
<name>A0A4U0MQV4_9ACTN</name>
<feature type="transmembrane region" description="Helical" evidence="2">
    <location>
        <begin position="33"/>
        <end position="52"/>
    </location>
</feature>
<keyword evidence="4" id="KW-1185">Reference proteome</keyword>
<keyword evidence="2" id="KW-1133">Transmembrane helix</keyword>
<reference evidence="3 4" key="1">
    <citation type="submission" date="2019-04" db="EMBL/GenBank/DDBJ databases">
        <title>Streptomyces piniterrae sp. nov., a heliquinomycin-producing actinomycete isolated from rhizosphere soil of Pinus yunnanensis.</title>
        <authorList>
            <person name="Zhuang X."/>
            <person name="Zhao J."/>
        </authorList>
    </citation>
    <scope>NUCLEOTIDE SEQUENCE [LARGE SCALE GENOMIC DNA]</scope>
    <source>
        <strain evidence="4">jys28</strain>
    </source>
</reference>
<feature type="transmembrane region" description="Helical" evidence="2">
    <location>
        <begin position="100"/>
        <end position="119"/>
    </location>
</feature>
<accession>A0A4U0MQV4</accession>
<sequence>MNPGEPVHLNPGEPVHPVAPPTPSAASIRKRTVLRASAALGVGLAGAVYLWHTNPHEPGHVLIPCPLKWATGVLCPLCGGTRMAYDLLHADVVTAFHDNMVLLVLGVPAVAYGVARWLIAGLKGRYFRPRLTGRGNAVVLGIAAVWMITRNLVG</sequence>
<keyword evidence="2" id="KW-0812">Transmembrane</keyword>
<proteinExistence type="predicted"/>
<evidence type="ECO:0000313" key="4">
    <source>
        <dbReference type="Proteomes" id="UP000308697"/>
    </source>
</evidence>
<protein>
    <submittedName>
        <fullName evidence="3">DUF2752 domain-containing protein</fullName>
    </submittedName>
</protein>
<evidence type="ECO:0000256" key="2">
    <source>
        <dbReference type="SAM" id="Phobius"/>
    </source>
</evidence>
<feature type="transmembrane region" description="Helical" evidence="2">
    <location>
        <begin position="131"/>
        <end position="149"/>
    </location>
</feature>
<dbReference type="RefSeq" id="WP_136744009.1">
    <property type="nucleotide sequence ID" value="NZ_SUMB01000015.1"/>
</dbReference>
<comment type="caution">
    <text evidence="3">The sequence shown here is derived from an EMBL/GenBank/DDBJ whole genome shotgun (WGS) entry which is preliminary data.</text>
</comment>
<gene>
    <name evidence="3" type="ORF">FCH28_33625</name>
</gene>
<organism evidence="3 4">
    <name type="scientific">Streptomyces piniterrae</name>
    <dbReference type="NCBI Taxonomy" id="2571125"/>
    <lineage>
        <taxon>Bacteria</taxon>
        <taxon>Bacillati</taxon>
        <taxon>Actinomycetota</taxon>
        <taxon>Actinomycetes</taxon>
        <taxon>Kitasatosporales</taxon>
        <taxon>Streptomycetaceae</taxon>
        <taxon>Streptomyces</taxon>
    </lineage>
</organism>
<evidence type="ECO:0000313" key="3">
    <source>
        <dbReference type="EMBL" id="TJZ42832.1"/>
    </source>
</evidence>
<dbReference type="AlphaFoldDB" id="A0A4U0MQV4"/>
<evidence type="ECO:0000256" key="1">
    <source>
        <dbReference type="SAM" id="MobiDB-lite"/>
    </source>
</evidence>
<dbReference type="OrthoDB" id="5966662at2"/>